<accession>A0A9D2ACG9</accession>
<gene>
    <name evidence="1" type="ORF">H9863_06710</name>
</gene>
<comment type="caution">
    <text evidence="1">The sequence shown here is derived from an EMBL/GenBank/DDBJ whole genome shotgun (WGS) entry which is preliminary data.</text>
</comment>
<evidence type="ECO:0000313" key="1">
    <source>
        <dbReference type="EMBL" id="HIX03792.1"/>
    </source>
</evidence>
<dbReference type="InterPro" id="IPR038533">
    <property type="entry name" value="UpxZ_sf"/>
</dbReference>
<name>A0A9D2ACG9_9BACT</name>
<protein>
    <submittedName>
        <fullName evidence="1">Uncharacterized protein</fullName>
    </submittedName>
</protein>
<dbReference type="AlphaFoldDB" id="A0A9D2ACG9"/>
<organism evidence="1 2">
    <name type="scientific">Candidatus Odoribacter faecigallinarum</name>
    <dbReference type="NCBI Taxonomy" id="2838706"/>
    <lineage>
        <taxon>Bacteria</taxon>
        <taxon>Pseudomonadati</taxon>
        <taxon>Bacteroidota</taxon>
        <taxon>Bacteroidia</taxon>
        <taxon>Bacteroidales</taxon>
        <taxon>Odoribacteraceae</taxon>
        <taxon>Odoribacter</taxon>
    </lineage>
</organism>
<dbReference type="EMBL" id="DXFT01000130">
    <property type="protein sequence ID" value="HIX03792.1"/>
    <property type="molecule type" value="Genomic_DNA"/>
</dbReference>
<evidence type="ECO:0000313" key="2">
    <source>
        <dbReference type="Proteomes" id="UP000824202"/>
    </source>
</evidence>
<reference evidence="1" key="1">
    <citation type="journal article" date="2021" name="PeerJ">
        <title>Extensive microbial diversity within the chicken gut microbiome revealed by metagenomics and culture.</title>
        <authorList>
            <person name="Gilroy R."/>
            <person name="Ravi A."/>
            <person name="Getino M."/>
            <person name="Pursley I."/>
            <person name="Horton D.L."/>
            <person name="Alikhan N.F."/>
            <person name="Baker D."/>
            <person name="Gharbi K."/>
            <person name="Hall N."/>
            <person name="Watson M."/>
            <person name="Adriaenssens E.M."/>
            <person name="Foster-Nyarko E."/>
            <person name="Jarju S."/>
            <person name="Secka A."/>
            <person name="Antonio M."/>
            <person name="Oren A."/>
            <person name="Chaudhuri R.R."/>
            <person name="La Ragione R."/>
            <person name="Hildebrand F."/>
            <person name="Pallen M.J."/>
        </authorList>
    </citation>
    <scope>NUCLEOTIDE SEQUENCE</scope>
    <source>
        <strain evidence="1">23274</strain>
    </source>
</reference>
<reference evidence="1" key="2">
    <citation type="submission" date="2021-04" db="EMBL/GenBank/DDBJ databases">
        <authorList>
            <person name="Gilroy R."/>
        </authorList>
    </citation>
    <scope>NUCLEOTIDE SEQUENCE</scope>
    <source>
        <strain evidence="1">23274</strain>
    </source>
</reference>
<sequence length="141" mass="15968">MDALINSKIMSLCRLYWSCSREVESRVRLDAISREVGKWCGEVEQGMRVEEPGTLLVLLDAYEVTRDEGMLQRVLDVVGEGLERLPVVVESVKLLAYCYYYVEDGECLSKAEEMLGQLEEEGVPQEELERAAEGLREFAGN</sequence>
<dbReference type="Gene3D" id="1.25.40.810">
    <property type="entry name" value="UpxZ"/>
    <property type="match status" value="1"/>
</dbReference>
<proteinExistence type="predicted"/>
<dbReference type="Proteomes" id="UP000824202">
    <property type="component" value="Unassembled WGS sequence"/>
</dbReference>